<sequence length="79" mass="9054">MKRTAKLYDFAAERDHRAQDLAALLETSDALECPHCQAETKPFGVDVNKTVSYRCKRGHGWRVDANGDLMRGLKGKRYW</sequence>
<evidence type="ECO:0000313" key="2">
    <source>
        <dbReference type="Proteomes" id="UP000045285"/>
    </source>
</evidence>
<dbReference type="AlphaFoldDB" id="A0A090EFS4"/>
<dbReference type="Proteomes" id="UP000045285">
    <property type="component" value="Unassembled WGS sequence"/>
</dbReference>
<accession>A0A090EFS4</accession>
<name>A0A090EFS4_MESPL</name>
<proteinExistence type="predicted"/>
<keyword evidence="2" id="KW-1185">Reference proteome</keyword>
<protein>
    <submittedName>
        <fullName evidence="1">Uncharacterized protein</fullName>
    </submittedName>
</protein>
<gene>
    <name evidence="1" type="ORF">MPL3356_60562</name>
</gene>
<reference evidence="2" key="1">
    <citation type="submission" date="2014-08" db="EMBL/GenBank/DDBJ databases">
        <authorList>
            <person name="Moulin L."/>
        </authorList>
    </citation>
    <scope>NUCLEOTIDE SEQUENCE [LARGE SCALE GENOMIC DNA]</scope>
</reference>
<evidence type="ECO:0000313" key="1">
    <source>
        <dbReference type="EMBL" id="CDX26801.1"/>
    </source>
</evidence>
<dbReference type="EMBL" id="CCMZ01000056">
    <property type="protein sequence ID" value="CDX26801.1"/>
    <property type="molecule type" value="Genomic_DNA"/>
</dbReference>
<organism evidence="1 2">
    <name type="scientific">Mesorhizobium plurifarium</name>
    <dbReference type="NCBI Taxonomy" id="69974"/>
    <lineage>
        <taxon>Bacteria</taxon>
        <taxon>Pseudomonadati</taxon>
        <taxon>Pseudomonadota</taxon>
        <taxon>Alphaproteobacteria</taxon>
        <taxon>Hyphomicrobiales</taxon>
        <taxon>Phyllobacteriaceae</taxon>
        <taxon>Mesorhizobium</taxon>
    </lineage>
</organism>